<evidence type="ECO:0000256" key="3">
    <source>
        <dbReference type="ARBA" id="ARBA00020976"/>
    </source>
</evidence>
<accession>A0A0G4ILJ9</accession>
<dbReference type="AlphaFoldDB" id="A0A0G4ILJ9"/>
<keyword evidence="4" id="KW-0813">Transport</keyword>
<gene>
    <name evidence="11" type="ORF">PBRA_004776</name>
</gene>
<keyword evidence="6" id="KW-0333">Golgi apparatus</keyword>
<evidence type="ECO:0000256" key="4">
    <source>
        <dbReference type="ARBA" id="ARBA00022448"/>
    </source>
</evidence>
<dbReference type="InterPro" id="IPR048320">
    <property type="entry name" value="COG3_N"/>
</dbReference>
<dbReference type="GO" id="GO:0006886">
    <property type="term" value="P:intracellular protein transport"/>
    <property type="evidence" value="ECO:0007669"/>
    <property type="project" value="InterPro"/>
</dbReference>
<dbReference type="GO" id="GO:0007030">
    <property type="term" value="P:Golgi organization"/>
    <property type="evidence" value="ECO:0007669"/>
    <property type="project" value="TreeGrafter"/>
</dbReference>
<evidence type="ECO:0000313" key="11">
    <source>
        <dbReference type="EMBL" id="CEO96086.1"/>
    </source>
</evidence>
<dbReference type="STRING" id="37360.A0A0G4ILJ9"/>
<organism evidence="11 12">
    <name type="scientific">Plasmodiophora brassicae</name>
    <name type="common">Clubroot disease agent</name>
    <dbReference type="NCBI Taxonomy" id="37360"/>
    <lineage>
        <taxon>Eukaryota</taxon>
        <taxon>Sar</taxon>
        <taxon>Rhizaria</taxon>
        <taxon>Endomyxa</taxon>
        <taxon>Phytomyxea</taxon>
        <taxon>Plasmodiophorida</taxon>
        <taxon>Plasmodiophoridae</taxon>
        <taxon>Plasmodiophora</taxon>
    </lineage>
</organism>
<evidence type="ECO:0000313" key="12">
    <source>
        <dbReference type="Proteomes" id="UP000039324"/>
    </source>
</evidence>
<dbReference type="GO" id="GO:0000139">
    <property type="term" value="C:Golgi membrane"/>
    <property type="evidence" value="ECO:0007669"/>
    <property type="project" value="UniProtKB-SubCell"/>
</dbReference>
<evidence type="ECO:0000256" key="6">
    <source>
        <dbReference type="ARBA" id="ARBA00023034"/>
    </source>
</evidence>
<dbReference type="PANTHER" id="PTHR13302">
    <property type="entry name" value="CONSERVED OLIGOMERIC GOLGI COMPLEX COMPONENT 3"/>
    <property type="match status" value="1"/>
</dbReference>
<reference evidence="11 12" key="1">
    <citation type="submission" date="2015-02" db="EMBL/GenBank/DDBJ databases">
        <authorList>
            <person name="Chooi Y.-H."/>
        </authorList>
    </citation>
    <scope>NUCLEOTIDE SEQUENCE [LARGE SCALE GENOMIC DNA]</scope>
    <source>
        <strain evidence="11">E3</strain>
    </source>
</reference>
<sequence>MASWDANVDSREGAALARSLQACLDRRPRRKVVAAEDVAEEPAADDILRKIMGERAELQAEPGPELADLIADARLRLETVTRLRATLSELLGLVHQASTRLDAVLALNVAVESTTNEIRDACTTLTASKDELLAQADYLREVLSHFDDAGRIVHRLSLAVNFSPEEWATILARIDQCISFMSEHLDSTDARQHLVRFQQLRTRALTKLCAHISSLILEAAAAPADSGLIEMRAAAVTVQPRIALLEQRRLAHPEYEDALLECVQVYYNTRHSILYETTAARLVSLSASSDLGEFARSACMHLLTMCSVESRLFVEFFHDPFVRTQLEQLVSSMCSVFYMQIRPRIIYEEDLDALADVVNIIRVEILDEQVAPRGEDLTAIVPALNRTVEDVQERLIYRAQVFIRAEISGFIPSADDLDYPAKVNVWFPTLERCLLLLSKVYRSVERHVFEMLAQDAVAACITSLRSASRTLPDPHLFLIKHFVILREQIAPFDADFATVERALDLSHVTDSFRMLVSGHLPSLTLTHQVEVDSKRDVERDLKAECEKFIEQATQRLTHFARQSTDGAPSPRDDQERLRNARDTIMKSDDGYFVAEFAAMREKLSLYLNNAFTERIILKPIKDNVLHVASELRKVFPDTPDLEIRLATMERIANTVT</sequence>
<comment type="similarity">
    <text evidence="2">Belongs to the COG3 family.</text>
</comment>
<dbReference type="GO" id="GO:0017119">
    <property type="term" value="C:Golgi transport complex"/>
    <property type="evidence" value="ECO:0007669"/>
    <property type="project" value="TreeGrafter"/>
</dbReference>
<protein>
    <recommendedName>
        <fullName evidence="3">Conserved oligomeric Golgi complex subunit 3</fullName>
    </recommendedName>
    <alternativeName>
        <fullName evidence="8">Component of oligomeric Golgi complex 3</fullName>
    </alternativeName>
</protein>
<dbReference type="PANTHER" id="PTHR13302:SF8">
    <property type="entry name" value="CONSERVED OLIGOMERIC GOLGI COMPLEX SUBUNIT 3"/>
    <property type="match status" value="1"/>
</dbReference>
<keyword evidence="5" id="KW-0653">Protein transport</keyword>
<dbReference type="OrthoDB" id="296793at2759"/>
<dbReference type="Pfam" id="PF04136">
    <property type="entry name" value="COG3_N"/>
    <property type="match status" value="1"/>
</dbReference>
<evidence type="ECO:0000256" key="2">
    <source>
        <dbReference type="ARBA" id="ARBA00009936"/>
    </source>
</evidence>
<dbReference type="GO" id="GO:0005801">
    <property type="term" value="C:cis-Golgi network"/>
    <property type="evidence" value="ECO:0007669"/>
    <property type="project" value="InterPro"/>
</dbReference>
<evidence type="ECO:0000256" key="5">
    <source>
        <dbReference type="ARBA" id="ARBA00022927"/>
    </source>
</evidence>
<comment type="subcellular location">
    <subcellularLocation>
        <location evidence="1">Golgi apparatus membrane</location>
        <topology evidence="1">Peripheral membrane protein</topology>
    </subcellularLocation>
</comment>
<keyword evidence="12" id="KW-1185">Reference proteome</keyword>
<dbReference type="InterPro" id="IPR048685">
    <property type="entry name" value="COG3_C"/>
</dbReference>
<evidence type="ECO:0000256" key="8">
    <source>
        <dbReference type="ARBA" id="ARBA00031339"/>
    </source>
</evidence>
<proteinExistence type="inferred from homology"/>
<dbReference type="GO" id="GO:0006891">
    <property type="term" value="P:intra-Golgi vesicle-mediated transport"/>
    <property type="evidence" value="ECO:0007669"/>
    <property type="project" value="TreeGrafter"/>
</dbReference>
<evidence type="ECO:0000256" key="1">
    <source>
        <dbReference type="ARBA" id="ARBA00004395"/>
    </source>
</evidence>
<feature type="domain" description="Conserved oligomeric Golgi complex subunit 3 N-terminal" evidence="9">
    <location>
        <begin position="78"/>
        <end position="216"/>
    </location>
</feature>
<evidence type="ECO:0000259" key="9">
    <source>
        <dbReference type="Pfam" id="PF04136"/>
    </source>
</evidence>
<dbReference type="Pfam" id="PF20671">
    <property type="entry name" value="COG3_C"/>
    <property type="match status" value="1"/>
</dbReference>
<dbReference type="OMA" id="DEFELWG"/>
<evidence type="ECO:0000259" key="10">
    <source>
        <dbReference type="Pfam" id="PF20671"/>
    </source>
</evidence>
<name>A0A0G4ILJ9_PLABS</name>
<dbReference type="Proteomes" id="UP000039324">
    <property type="component" value="Unassembled WGS sequence"/>
</dbReference>
<evidence type="ECO:0000256" key="7">
    <source>
        <dbReference type="ARBA" id="ARBA00023136"/>
    </source>
</evidence>
<dbReference type="EMBL" id="CDSF01000046">
    <property type="protein sequence ID" value="CEO96086.1"/>
    <property type="molecule type" value="Genomic_DNA"/>
</dbReference>
<keyword evidence="7" id="KW-0472">Membrane</keyword>
<feature type="domain" description="Conserved oligomeric Golgi complex subunit 3 C-terminal" evidence="10">
    <location>
        <begin position="232"/>
        <end position="508"/>
    </location>
</feature>
<dbReference type="InterPro" id="IPR007265">
    <property type="entry name" value="COG_su3"/>
</dbReference>